<dbReference type="RefSeq" id="WP_010175032.1">
    <property type="nucleotide sequence ID" value="NZ_LDYG01000051.1"/>
</dbReference>
<keyword evidence="4" id="KW-1185">Reference proteome</keyword>
<dbReference type="EMBL" id="LDYG01000051">
    <property type="protein sequence ID" value="KUP04407.1"/>
    <property type="molecule type" value="Genomic_DNA"/>
</dbReference>
<dbReference type="PANTHER" id="PTHR37038:SF14">
    <property type="entry name" value="TRANSCRIPTIONAL ACTIVATOR"/>
    <property type="match status" value="1"/>
</dbReference>
<dbReference type="PROSITE" id="PS50943">
    <property type="entry name" value="HTH_CROC1"/>
    <property type="match status" value="1"/>
</dbReference>
<gene>
    <name evidence="3" type="ORF">Q75_15540</name>
</gene>
<dbReference type="STRING" id="1150625.Q75_15540"/>
<dbReference type="PROSITE" id="PS50096">
    <property type="entry name" value="IQ"/>
    <property type="match status" value="1"/>
</dbReference>
<name>A0A147K4N8_9BACI</name>
<dbReference type="CDD" id="cd00093">
    <property type="entry name" value="HTH_XRE"/>
    <property type="match status" value="1"/>
</dbReference>
<evidence type="ECO:0000313" key="3">
    <source>
        <dbReference type="EMBL" id="KUP04407.1"/>
    </source>
</evidence>
<evidence type="ECO:0000313" key="4">
    <source>
        <dbReference type="Proteomes" id="UP000074108"/>
    </source>
</evidence>
<dbReference type="Pfam" id="PF18768">
    <property type="entry name" value="RNPP_C"/>
    <property type="match status" value="1"/>
</dbReference>
<evidence type="ECO:0000259" key="2">
    <source>
        <dbReference type="PROSITE" id="PS50943"/>
    </source>
</evidence>
<dbReference type="InterPro" id="IPR010982">
    <property type="entry name" value="Lambda_DNA-bd_dom_sf"/>
</dbReference>
<feature type="repeat" description="TPR" evidence="1">
    <location>
        <begin position="161"/>
        <end position="194"/>
    </location>
</feature>
<organism evidence="3 4">
    <name type="scientific">Bacillus coahuilensis p1.1.43</name>
    <dbReference type="NCBI Taxonomy" id="1150625"/>
    <lineage>
        <taxon>Bacteria</taxon>
        <taxon>Bacillati</taxon>
        <taxon>Bacillota</taxon>
        <taxon>Bacilli</taxon>
        <taxon>Bacillales</taxon>
        <taxon>Bacillaceae</taxon>
        <taxon>Bacillus</taxon>
    </lineage>
</organism>
<keyword evidence="1" id="KW-0802">TPR repeat</keyword>
<dbReference type="SUPFAM" id="SSF48452">
    <property type="entry name" value="TPR-like"/>
    <property type="match status" value="2"/>
</dbReference>
<dbReference type="SMART" id="SM00530">
    <property type="entry name" value="HTH_XRE"/>
    <property type="match status" value="1"/>
</dbReference>
<dbReference type="AlphaFoldDB" id="A0A147K4N8"/>
<dbReference type="InterPro" id="IPR011990">
    <property type="entry name" value="TPR-like_helical_dom_sf"/>
</dbReference>
<sequence>MNQPDFSQIGQVIRELREALGLHQQDLCKGICTQSQLSKIENGISLPQSTTLYMISKRLGIDVNTLFEYTTTSRMDYVLEVEALIRGYVRKKDYKSIREVVLREKQSPIFYKNHYNLQLLLWHEAISIYYVDQDSERSLMVLDEALNLTRSTSSYYNERELAVINSMAVIHFESGNYEEAVEIYREALTAISQVPKDLYSDKIRIRLYYNLAKTLFRLENYSGSIEICQKAVCLCIRDETFYLLGELNYYIGFNYVKLENNLLAKEYLEKAKGIFVLTENHDYITYVDQLVK</sequence>
<feature type="domain" description="HTH cro/C1-type" evidence="2">
    <location>
        <begin position="13"/>
        <end position="66"/>
    </location>
</feature>
<protein>
    <recommendedName>
        <fullName evidence="2">HTH cro/C1-type domain-containing protein</fullName>
    </recommendedName>
</protein>
<evidence type="ECO:0000256" key="1">
    <source>
        <dbReference type="PROSITE-ProRule" id="PRU00339"/>
    </source>
</evidence>
<dbReference type="Gene3D" id="1.25.40.10">
    <property type="entry name" value="Tetratricopeptide repeat domain"/>
    <property type="match status" value="1"/>
</dbReference>
<dbReference type="GO" id="GO:0003677">
    <property type="term" value="F:DNA binding"/>
    <property type="evidence" value="ECO:0007669"/>
    <property type="project" value="InterPro"/>
</dbReference>
<proteinExistence type="predicted"/>
<dbReference type="InterPro" id="IPR019734">
    <property type="entry name" value="TPR_rpt"/>
</dbReference>
<comment type="caution">
    <text evidence="3">The sequence shown here is derived from an EMBL/GenBank/DDBJ whole genome shotgun (WGS) entry which is preliminary data.</text>
</comment>
<dbReference type="InterPro" id="IPR053163">
    <property type="entry name" value="HTH-type_regulator_Rgg"/>
</dbReference>
<dbReference type="InterPro" id="IPR041315">
    <property type="entry name" value="PlcR_TPR"/>
</dbReference>
<dbReference type="SUPFAM" id="SSF47413">
    <property type="entry name" value="lambda repressor-like DNA-binding domains"/>
    <property type="match status" value="1"/>
</dbReference>
<reference evidence="3 4" key="1">
    <citation type="journal article" date="2016" name="Front. Microbiol.">
        <title>Microevolution Analysis of Bacillus coahuilensis Unveils Differences in Phosphorus Acquisition Strategies and Their Regulation.</title>
        <authorList>
            <person name="Gomez-Lunar Z."/>
            <person name="Hernandez-Gonzalez I."/>
            <person name="Rodriguez-Torres M.D."/>
            <person name="Souza V."/>
            <person name="Olmedo-Alvarez G."/>
        </authorList>
    </citation>
    <scope>NUCLEOTIDE SEQUENCE [LARGE SCALE GENOMIC DNA]</scope>
    <source>
        <strain evidence="4">p1.1.43</strain>
    </source>
</reference>
<dbReference type="PANTHER" id="PTHR37038">
    <property type="entry name" value="TRANSCRIPTIONAL REGULATOR-RELATED"/>
    <property type="match status" value="1"/>
</dbReference>
<dbReference type="PATRIC" id="fig|1150625.3.peg.3244"/>
<dbReference type="PROSITE" id="PS50005">
    <property type="entry name" value="TPR"/>
    <property type="match status" value="1"/>
</dbReference>
<dbReference type="InterPro" id="IPR001387">
    <property type="entry name" value="Cro/C1-type_HTH"/>
</dbReference>
<dbReference type="Proteomes" id="UP000074108">
    <property type="component" value="Unassembled WGS sequence"/>
</dbReference>
<dbReference type="Pfam" id="PF01381">
    <property type="entry name" value="HTH_3"/>
    <property type="match status" value="1"/>
</dbReference>
<dbReference type="SMART" id="SM00028">
    <property type="entry name" value="TPR"/>
    <property type="match status" value="2"/>
</dbReference>
<accession>A0A147K4N8</accession>